<name>A0A9D4GGQ7_DREPO</name>
<dbReference type="PANTHER" id="PTHR45532">
    <property type="entry name" value="WD REPEAT-CONTAINING PROTEIN 97"/>
    <property type="match status" value="1"/>
</dbReference>
<sequence>MMQPYSGFSSPGPIRLPPGNLEPVEEIPGDSDFDDSEHSQTISDISLSSIEEEEDFEQEFENEEGSIREKDPVFEKIKETLSKTLDRTESCVSDLSSVSNISDGPQVQISQHYTSLPYGIQPRATYEHSSLQADIMGVAYSGRMRMFVILDSKGITTWKRDVVDPRDYKNLETVDLTPKTFYLSQVQQNQSKILAKKGKMKVNLRHRYLVRRALQYPKYEYRLIMYIVYAPKYNCYFALGKDFSVKVLNRDFEETCSVNTDMRSILFILFNPVRDELITGGVGGIKIWQFLQVAGKAFTELKPLANYELRIKDTLPNVGGSWVKKVELDYNLQHLYCCSDTDLHVYDLTGKLLFKFERAHTMAITGCCFSMSAKVLVTSSVDSEVKVWSLTGGLVHTFRGHSRAVTSLLLHPDTSSVVITSSLDGSIRMWSLDTMDLLYMIVVSADGVLWMGLTDDKMLYVSTCRNITLWHLNKFYSFWSLARSQVTNLFLAGCEEKSTRLVAIGDDSSVRIFCRGNHKNISTVLPPPDISPLQKVLSVCYSREKNAAFLLVNPREIWVYTTRTDPASRISKWTVYDLQLPYITGDSSLFPPGGGNQPPSSFLALHRATENGSGNEIAANCCSLCILNSPAIMWTLHGPCSPIRRTFLLLGMEDGRILFMDPVIKGQKYMELKASKDAIQEMRHDVAHKSLITLCRLKTLVLIQVWGLPQLDLMHEFYCAPDVTSYGRVGLSMLTGHESGHVSLHPLEPAEDLGIIKSKQEPPYDSVVDTKRRPEHQKSVVALDALAALQIYVTCSVDGAIKVWDENKVLLTEIMLEESPSSAAFLNDMGDLLVGFKNHIFYIDHTKLCPAFKPPEIEMETSDQESDVYEDPRVLYELLVEDDEEVTLDNYLVPYDNLAFDNDFLEGKTKIEQPKTAAEVVESSESETETDISLAPSSIYMSPADSIESLSMIDLTLGADYSKYDLRDQMKATLNQIGMKARKWHKNVNIESLGQSDLEDKEVEVELERFSLPLFGQSPGGSPSITPPSSEASPRRGRDQEEEYEEYSDRERGRKPGFVPILPPDQQVAGG</sequence>
<feature type="repeat" description="WD" evidence="1">
    <location>
        <begin position="357"/>
        <end position="390"/>
    </location>
</feature>
<feature type="compositionally biased region" description="Acidic residues" evidence="2">
    <location>
        <begin position="50"/>
        <end position="64"/>
    </location>
</feature>
<comment type="caution">
    <text evidence="3">The sequence shown here is derived from an EMBL/GenBank/DDBJ whole genome shotgun (WGS) entry which is preliminary data.</text>
</comment>
<organism evidence="3 4">
    <name type="scientific">Dreissena polymorpha</name>
    <name type="common">Zebra mussel</name>
    <name type="synonym">Mytilus polymorpha</name>
    <dbReference type="NCBI Taxonomy" id="45954"/>
    <lineage>
        <taxon>Eukaryota</taxon>
        <taxon>Metazoa</taxon>
        <taxon>Spiralia</taxon>
        <taxon>Lophotrochozoa</taxon>
        <taxon>Mollusca</taxon>
        <taxon>Bivalvia</taxon>
        <taxon>Autobranchia</taxon>
        <taxon>Heteroconchia</taxon>
        <taxon>Euheterodonta</taxon>
        <taxon>Imparidentia</taxon>
        <taxon>Neoheterodontei</taxon>
        <taxon>Myida</taxon>
        <taxon>Dreissenoidea</taxon>
        <taxon>Dreissenidae</taxon>
        <taxon>Dreissena</taxon>
    </lineage>
</organism>
<feature type="region of interest" description="Disordered" evidence="2">
    <location>
        <begin position="1013"/>
        <end position="1071"/>
    </location>
</feature>
<evidence type="ECO:0000256" key="2">
    <source>
        <dbReference type="SAM" id="MobiDB-lite"/>
    </source>
</evidence>
<dbReference type="PANTHER" id="PTHR45532:SF3">
    <property type="match status" value="1"/>
</dbReference>
<dbReference type="PROSITE" id="PS50294">
    <property type="entry name" value="WD_REPEATS_REGION"/>
    <property type="match status" value="2"/>
</dbReference>
<reference evidence="3" key="2">
    <citation type="submission" date="2020-11" db="EMBL/GenBank/DDBJ databases">
        <authorList>
            <person name="McCartney M.A."/>
            <person name="Auch B."/>
            <person name="Kono T."/>
            <person name="Mallez S."/>
            <person name="Becker A."/>
            <person name="Gohl D.M."/>
            <person name="Silverstein K.A.T."/>
            <person name="Koren S."/>
            <person name="Bechman K.B."/>
            <person name="Herman A."/>
            <person name="Abrahante J.E."/>
            <person name="Garbe J."/>
        </authorList>
    </citation>
    <scope>NUCLEOTIDE SEQUENCE</scope>
    <source>
        <strain evidence="3">Duluth1</strain>
        <tissue evidence="3">Whole animal</tissue>
    </source>
</reference>
<evidence type="ECO:0000313" key="3">
    <source>
        <dbReference type="EMBL" id="KAH3816567.1"/>
    </source>
</evidence>
<evidence type="ECO:0000256" key="1">
    <source>
        <dbReference type="PROSITE-ProRule" id="PRU00221"/>
    </source>
</evidence>
<dbReference type="SUPFAM" id="SSF50978">
    <property type="entry name" value="WD40 repeat-like"/>
    <property type="match status" value="1"/>
</dbReference>
<feature type="region of interest" description="Disordered" evidence="2">
    <location>
        <begin position="1"/>
        <end position="66"/>
    </location>
</feature>
<gene>
    <name evidence="3" type="ORF">DPMN_118085</name>
</gene>
<feature type="non-terminal residue" evidence="3">
    <location>
        <position position="1071"/>
    </location>
</feature>
<dbReference type="Gene3D" id="2.130.10.10">
    <property type="entry name" value="YVTN repeat-like/Quinoprotein amine dehydrogenase"/>
    <property type="match status" value="2"/>
</dbReference>
<evidence type="ECO:0000313" key="4">
    <source>
        <dbReference type="Proteomes" id="UP000828390"/>
    </source>
</evidence>
<protein>
    <submittedName>
        <fullName evidence="3">Uncharacterized protein</fullName>
    </submittedName>
</protein>
<feature type="compositionally biased region" description="Acidic residues" evidence="2">
    <location>
        <begin position="23"/>
        <end position="35"/>
    </location>
</feature>
<feature type="compositionally biased region" description="Low complexity" evidence="2">
    <location>
        <begin position="1016"/>
        <end position="1030"/>
    </location>
</feature>
<keyword evidence="1" id="KW-0853">WD repeat</keyword>
<dbReference type="EMBL" id="JAIWYP010000005">
    <property type="protein sequence ID" value="KAH3816567.1"/>
    <property type="molecule type" value="Genomic_DNA"/>
</dbReference>
<feature type="repeat" description="WD" evidence="1">
    <location>
        <begin position="773"/>
        <end position="805"/>
    </location>
</feature>
<dbReference type="InterPro" id="IPR001680">
    <property type="entry name" value="WD40_rpt"/>
</dbReference>
<dbReference type="SUPFAM" id="SSF101898">
    <property type="entry name" value="NHL repeat"/>
    <property type="match status" value="1"/>
</dbReference>
<keyword evidence="4" id="KW-1185">Reference proteome</keyword>
<dbReference type="Pfam" id="PF00400">
    <property type="entry name" value="WD40"/>
    <property type="match status" value="2"/>
</dbReference>
<dbReference type="AlphaFoldDB" id="A0A9D4GGQ7"/>
<accession>A0A9D4GGQ7</accession>
<reference evidence="3" key="1">
    <citation type="journal article" date="2019" name="bioRxiv">
        <title>The Genome of the Zebra Mussel, Dreissena polymorpha: A Resource for Invasive Species Research.</title>
        <authorList>
            <person name="McCartney M.A."/>
            <person name="Auch B."/>
            <person name="Kono T."/>
            <person name="Mallez S."/>
            <person name="Zhang Y."/>
            <person name="Obille A."/>
            <person name="Becker A."/>
            <person name="Abrahante J.E."/>
            <person name="Garbe J."/>
            <person name="Badalamenti J.P."/>
            <person name="Herman A."/>
            <person name="Mangelson H."/>
            <person name="Liachko I."/>
            <person name="Sullivan S."/>
            <person name="Sone E.D."/>
            <person name="Koren S."/>
            <person name="Silverstein K.A.T."/>
            <person name="Beckman K.B."/>
            <person name="Gohl D.M."/>
        </authorList>
    </citation>
    <scope>NUCLEOTIDE SEQUENCE</scope>
    <source>
        <strain evidence="3">Duluth1</strain>
        <tissue evidence="3">Whole animal</tissue>
    </source>
</reference>
<feature type="repeat" description="WD" evidence="1">
    <location>
        <begin position="398"/>
        <end position="440"/>
    </location>
</feature>
<proteinExistence type="predicted"/>
<dbReference type="PROSITE" id="PS50082">
    <property type="entry name" value="WD_REPEATS_2"/>
    <property type="match status" value="3"/>
</dbReference>
<dbReference type="InterPro" id="IPR036322">
    <property type="entry name" value="WD40_repeat_dom_sf"/>
</dbReference>
<dbReference type="InterPro" id="IPR015943">
    <property type="entry name" value="WD40/YVTN_repeat-like_dom_sf"/>
</dbReference>
<dbReference type="Proteomes" id="UP000828390">
    <property type="component" value="Unassembled WGS sequence"/>
</dbReference>
<dbReference type="SMART" id="SM00320">
    <property type="entry name" value="WD40"/>
    <property type="match status" value="6"/>
</dbReference>